<evidence type="ECO:0000256" key="7">
    <source>
        <dbReference type="ARBA" id="ARBA00023002"/>
    </source>
</evidence>
<dbReference type="GO" id="GO:0004665">
    <property type="term" value="F:prephenate dehydrogenase (NADP+) activity"/>
    <property type="evidence" value="ECO:0007669"/>
    <property type="project" value="InterPro"/>
</dbReference>
<dbReference type="InterPro" id="IPR050812">
    <property type="entry name" value="Preph/Arog_dehydrog"/>
</dbReference>
<evidence type="ECO:0000256" key="3">
    <source>
        <dbReference type="ARBA" id="ARBA00012068"/>
    </source>
</evidence>
<gene>
    <name evidence="13" type="ORF">BU653_02370</name>
</gene>
<evidence type="ECO:0000256" key="6">
    <source>
        <dbReference type="ARBA" id="ARBA00022605"/>
    </source>
</evidence>
<dbReference type="GO" id="GO:0006571">
    <property type="term" value="P:tyrosine biosynthetic process"/>
    <property type="evidence" value="ECO:0007669"/>
    <property type="project" value="UniProtKB-KW"/>
</dbReference>
<dbReference type="CDD" id="cd04909">
    <property type="entry name" value="ACT_PDH-BS"/>
    <property type="match status" value="1"/>
</dbReference>
<dbReference type="NCBIfam" id="NF005107">
    <property type="entry name" value="PRK06545.1-5"/>
    <property type="match status" value="1"/>
</dbReference>
<dbReference type="SUPFAM" id="SSF48179">
    <property type="entry name" value="6-phosphogluconate dehydrogenase C-terminal domain-like"/>
    <property type="match status" value="1"/>
</dbReference>
<evidence type="ECO:0000256" key="4">
    <source>
        <dbReference type="ARBA" id="ARBA00016891"/>
    </source>
</evidence>
<evidence type="ECO:0000256" key="5">
    <source>
        <dbReference type="ARBA" id="ARBA00022498"/>
    </source>
</evidence>
<feature type="domain" description="ACT" evidence="12">
    <location>
        <begin position="296"/>
        <end position="364"/>
    </location>
</feature>
<comment type="pathway">
    <text evidence="1">Amino-acid biosynthesis; L-tyrosine biosynthesis; (4-hydroxyphenyl)pyruvate from prephenate (NAD(+) route): step 1/1.</text>
</comment>
<keyword evidence="7" id="KW-0560">Oxidoreductase</keyword>
<dbReference type="Pfam" id="PF02153">
    <property type="entry name" value="PDH_N"/>
    <property type="match status" value="1"/>
</dbReference>
<keyword evidence="9" id="KW-0057">Aromatic amino acid biosynthesis</keyword>
<feature type="domain" description="Prephenate/arogenate dehydrogenase" evidence="11">
    <location>
        <begin position="2"/>
        <end position="291"/>
    </location>
</feature>
<dbReference type="InterPro" id="IPR008927">
    <property type="entry name" value="6-PGluconate_DH-like_C_sf"/>
</dbReference>
<evidence type="ECO:0000256" key="9">
    <source>
        <dbReference type="ARBA" id="ARBA00023141"/>
    </source>
</evidence>
<dbReference type="GO" id="GO:0008977">
    <property type="term" value="F:prephenate dehydrogenase (NAD+) activity"/>
    <property type="evidence" value="ECO:0007669"/>
    <property type="project" value="UniProtKB-EC"/>
</dbReference>
<dbReference type="FunFam" id="3.40.50.720:FF:000208">
    <property type="entry name" value="Prephenate dehydrogenase"/>
    <property type="match status" value="1"/>
</dbReference>
<keyword evidence="6" id="KW-0028">Amino-acid biosynthesis</keyword>
<comment type="catalytic activity">
    <reaction evidence="10">
        <text>prephenate + NAD(+) = 3-(4-hydroxyphenyl)pyruvate + CO2 + NADH</text>
        <dbReference type="Rhea" id="RHEA:13869"/>
        <dbReference type="ChEBI" id="CHEBI:16526"/>
        <dbReference type="ChEBI" id="CHEBI:29934"/>
        <dbReference type="ChEBI" id="CHEBI:36242"/>
        <dbReference type="ChEBI" id="CHEBI:57540"/>
        <dbReference type="ChEBI" id="CHEBI:57945"/>
        <dbReference type="EC" id="1.3.1.12"/>
    </reaction>
</comment>
<dbReference type="RefSeq" id="WP_105962806.1">
    <property type="nucleotide sequence ID" value="NZ_JAHCOF010000001.1"/>
</dbReference>
<dbReference type="PROSITE" id="PS51671">
    <property type="entry name" value="ACT"/>
    <property type="match status" value="1"/>
</dbReference>
<evidence type="ECO:0000256" key="1">
    <source>
        <dbReference type="ARBA" id="ARBA00005067"/>
    </source>
</evidence>
<dbReference type="SUPFAM" id="SSF55021">
    <property type="entry name" value="ACT-like"/>
    <property type="match status" value="1"/>
</dbReference>
<dbReference type="EC" id="1.3.1.12" evidence="3"/>
<sequence length="364" mass="40871">MTNIFFVGLGLIGGSLASNFKYFYEDIHITAYDANHHQLQRAISMGIVDTITTDYAYGLSQADIIIFATPVHTTTSYLASMSQYNTRPGLIVTDTGSTKSTIQAFESELLQQDIHLIGGHPMAGSHKSGVLNAKKHLFENAYYVLVHDMPENDVAHERIKNLLQHTRAHIISMTADEHDHVTGIVSHVPHFVASSLVNLNAYYAPESEWIKQLAAGGFRDITRIASSNPEMWRDISIENRTHILSVMKHLQSDFSKIIDLLERQDSDGLYDFFNNAKQYRDALPIRSQGAMNSSFDLYVDIPDKPGTISQVLDILSHERISISNVRILEVREDIYGALRVSFKTASDRDAGRLALSHQFDTYIN</sequence>
<dbReference type="InterPro" id="IPR036291">
    <property type="entry name" value="NAD(P)-bd_dom_sf"/>
</dbReference>
<evidence type="ECO:0000259" key="12">
    <source>
        <dbReference type="PROSITE" id="PS51671"/>
    </source>
</evidence>
<name>A0AAE5T1K8_STACR</name>
<dbReference type="Proteomes" id="UP000242704">
    <property type="component" value="Unassembled WGS sequence"/>
</dbReference>
<dbReference type="InterPro" id="IPR002912">
    <property type="entry name" value="ACT_dom"/>
</dbReference>
<dbReference type="PROSITE" id="PS51176">
    <property type="entry name" value="PDH_ADH"/>
    <property type="match status" value="1"/>
</dbReference>
<dbReference type="InterPro" id="IPR045865">
    <property type="entry name" value="ACT-like_dom_sf"/>
</dbReference>
<dbReference type="Pfam" id="PF20463">
    <property type="entry name" value="PDH_C"/>
    <property type="match status" value="1"/>
</dbReference>
<dbReference type="InterPro" id="IPR046825">
    <property type="entry name" value="PDH_C"/>
</dbReference>
<proteinExistence type="inferred from homology"/>
<dbReference type="Gene3D" id="1.10.3660.10">
    <property type="entry name" value="6-phosphogluconate dehydrogenase C-terminal like domain"/>
    <property type="match status" value="1"/>
</dbReference>
<accession>A0AAE5T1K8</accession>
<dbReference type="InterPro" id="IPR003099">
    <property type="entry name" value="Prephen_DH"/>
</dbReference>
<dbReference type="EMBL" id="PZBZ01000009">
    <property type="protein sequence ID" value="PTG16425.1"/>
    <property type="molecule type" value="Genomic_DNA"/>
</dbReference>
<protein>
    <recommendedName>
        <fullName evidence="4">Prephenate dehydrogenase</fullName>
        <ecNumber evidence="3">1.3.1.12</ecNumber>
    </recommendedName>
</protein>
<dbReference type="FunFam" id="1.10.3660.10:FF:000003">
    <property type="entry name" value="Prephenate dehydrogenase"/>
    <property type="match status" value="1"/>
</dbReference>
<comment type="caution">
    <text evidence="13">The sequence shown here is derived from an EMBL/GenBank/DDBJ whole genome shotgun (WGS) entry which is preliminary data.</text>
</comment>
<organism evidence="13 14">
    <name type="scientific">Staphylococcus chromogenes</name>
    <name type="common">Staphylococcus hyicus subsp. chromogenes</name>
    <dbReference type="NCBI Taxonomy" id="46126"/>
    <lineage>
        <taxon>Bacteria</taxon>
        <taxon>Bacillati</taxon>
        <taxon>Bacillota</taxon>
        <taxon>Bacilli</taxon>
        <taxon>Bacillales</taxon>
        <taxon>Staphylococcaceae</taxon>
        <taxon>Staphylococcus</taxon>
    </lineage>
</organism>
<keyword evidence="5" id="KW-0827">Tyrosine biosynthesis</keyword>
<dbReference type="PANTHER" id="PTHR21363">
    <property type="entry name" value="PREPHENATE DEHYDROGENASE"/>
    <property type="match status" value="1"/>
</dbReference>
<evidence type="ECO:0000313" key="14">
    <source>
        <dbReference type="Proteomes" id="UP000242704"/>
    </source>
</evidence>
<comment type="similarity">
    <text evidence="2">Belongs to the prephenate/arogenate dehydrogenase family.</text>
</comment>
<dbReference type="SUPFAM" id="SSF51735">
    <property type="entry name" value="NAD(P)-binding Rossmann-fold domains"/>
    <property type="match status" value="1"/>
</dbReference>
<evidence type="ECO:0000313" key="13">
    <source>
        <dbReference type="EMBL" id="PTG16425.1"/>
    </source>
</evidence>
<evidence type="ECO:0000259" key="11">
    <source>
        <dbReference type="PROSITE" id="PS51176"/>
    </source>
</evidence>
<keyword evidence="8" id="KW-0520">NAD</keyword>
<dbReference type="Gene3D" id="3.40.50.720">
    <property type="entry name" value="NAD(P)-binding Rossmann-like Domain"/>
    <property type="match status" value="1"/>
</dbReference>
<dbReference type="GO" id="GO:0070403">
    <property type="term" value="F:NAD+ binding"/>
    <property type="evidence" value="ECO:0007669"/>
    <property type="project" value="InterPro"/>
</dbReference>
<dbReference type="PANTHER" id="PTHR21363:SF0">
    <property type="entry name" value="PREPHENATE DEHYDROGENASE [NADP(+)]"/>
    <property type="match status" value="1"/>
</dbReference>
<dbReference type="InterPro" id="IPR046826">
    <property type="entry name" value="PDH_N"/>
</dbReference>
<evidence type="ECO:0000256" key="2">
    <source>
        <dbReference type="ARBA" id="ARBA00007964"/>
    </source>
</evidence>
<evidence type="ECO:0000256" key="8">
    <source>
        <dbReference type="ARBA" id="ARBA00023027"/>
    </source>
</evidence>
<dbReference type="AlphaFoldDB" id="A0AAE5T1K8"/>
<reference evidence="13 14" key="1">
    <citation type="journal article" date="2016" name="Front. Microbiol.">
        <title>Comprehensive Phylogenetic Analysis of Bovine Non-aureus Staphylococci Species Based on Whole-Genome Sequencing.</title>
        <authorList>
            <person name="Naushad S."/>
            <person name="Barkema H.W."/>
            <person name="Luby C."/>
            <person name="Condas L.A."/>
            <person name="Nobrega D.B."/>
            <person name="Carson D.A."/>
            <person name="De Buck J."/>
        </authorList>
    </citation>
    <scope>NUCLEOTIDE SEQUENCE [LARGE SCALE GENOMIC DNA]</scope>
    <source>
        <strain evidence="13 14">SNUC 505</strain>
    </source>
</reference>
<evidence type="ECO:0000256" key="10">
    <source>
        <dbReference type="ARBA" id="ARBA00049260"/>
    </source>
</evidence>